<accession>A0ABY9TN60</accession>
<protein>
    <recommendedName>
        <fullName evidence="4">ABC transporter permease subunit</fullName>
    </recommendedName>
</protein>
<feature type="transmembrane region" description="Helical" evidence="1">
    <location>
        <begin position="173"/>
        <end position="194"/>
    </location>
</feature>
<feature type="transmembrane region" description="Helical" evidence="1">
    <location>
        <begin position="85"/>
        <end position="108"/>
    </location>
</feature>
<reference evidence="3" key="1">
    <citation type="submission" date="2023-09" db="EMBL/GenBank/DDBJ databases">
        <authorList>
            <person name="Li S."/>
            <person name="Li X."/>
            <person name="Zhang C."/>
            <person name="Zhao Z."/>
        </authorList>
    </citation>
    <scope>NUCLEOTIDE SEQUENCE [LARGE SCALE GENOMIC DNA]</scope>
    <source>
        <strain evidence="3">SQ345</strain>
    </source>
</reference>
<evidence type="ECO:0000313" key="3">
    <source>
        <dbReference type="Proteomes" id="UP001248581"/>
    </source>
</evidence>
<dbReference type="Proteomes" id="UP001248581">
    <property type="component" value="Chromosome"/>
</dbReference>
<feature type="transmembrane region" description="Helical" evidence="1">
    <location>
        <begin position="129"/>
        <end position="153"/>
    </location>
</feature>
<sequence length="275" mass="31303">MNLSFQQTLLRMWHLACFELTRVFQTKSGLLALFAFSLVWFLILYYPVNSAFEFISSPLFKDIAKNMFGALGLSALLKWPVAELAIYWLIALYIFPIFTIVITSDQTCADRERGTLRFISLRATRGEIVVGRFLGQFVIMTFLIGLSLVATIMMVAFRDYQLLLPGIIKATQLYFQLVIIVLPFIALMTLFNSFTTSSKKVVLFSILFFGLGPMLIALMEYSLPMLGYLEYAIPGTQIDDVINSEGPNLRIYVIPLSQMMVFLSLAYFKMKRSSL</sequence>
<keyword evidence="3" id="KW-1185">Reference proteome</keyword>
<gene>
    <name evidence="2" type="ORF">RI845_08410</name>
</gene>
<dbReference type="EMBL" id="CP134146">
    <property type="protein sequence ID" value="WNC70150.1"/>
    <property type="molecule type" value="Genomic_DNA"/>
</dbReference>
<keyword evidence="1" id="KW-0472">Membrane</keyword>
<name>A0ABY9TN60_9GAMM</name>
<feature type="transmembrane region" description="Helical" evidence="1">
    <location>
        <begin position="201"/>
        <end position="219"/>
    </location>
</feature>
<feature type="transmembrane region" description="Helical" evidence="1">
    <location>
        <begin position="249"/>
        <end position="268"/>
    </location>
</feature>
<evidence type="ECO:0008006" key="4">
    <source>
        <dbReference type="Google" id="ProtNLM"/>
    </source>
</evidence>
<organism evidence="2 3">
    <name type="scientific">Thalassotalea nanhaiensis</name>
    <dbReference type="NCBI Taxonomy" id="3065648"/>
    <lineage>
        <taxon>Bacteria</taxon>
        <taxon>Pseudomonadati</taxon>
        <taxon>Pseudomonadota</taxon>
        <taxon>Gammaproteobacteria</taxon>
        <taxon>Alteromonadales</taxon>
        <taxon>Colwelliaceae</taxon>
        <taxon>Thalassotalea</taxon>
    </lineage>
</organism>
<dbReference type="RefSeq" id="WP_348389291.1">
    <property type="nucleotide sequence ID" value="NZ_CP134146.1"/>
</dbReference>
<keyword evidence="1" id="KW-0812">Transmembrane</keyword>
<keyword evidence="1" id="KW-1133">Transmembrane helix</keyword>
<dbReference type="Pfam" id="PF12679">
    <property type="entry name" value="ABC2_membrane_2"/>
    <property type="match status" value="1"/>
</dbReference>
<evidence type="ECO:0000313" key="2">
    <source>
        <dbReference type="EMBL" id="WNC70150.1"/>
    </source>
</evidence>
<proteinExistence type="predicted"/>
<feature type="transmembrane region" description="Helical" evidence="1">
    <location>
        <begin position="30"/>
        <end position="48"/>
    </location>
</feature>
<evidence type="ECO:0000256" key="1">
    <source>
        <dbReference type="SAM" id="Phobius"/>
    </source>
</evidence>